<keyword evidence="4 9" id="KW-0812">Transmembrane</keyword>
<dbReference type="PROSITE" id="PS50893">
    <property type="entry name" value="ABC_TRANSPORTER_2"/>
    <property type="match status" value="1"/>
</dbReference>
<evidence type="ECO:0000256" key="5">
    <source>
        <dbReference type="ARBA" id="ARBA00022741"/>
    </source>
</evidence>
<dbReference type="Pfam" id="PF19055">
    <property type="entry name" value="ABC2_membrane_7"/>
    <property type="match status" value="1"/>
</dbReference>
<dbReference type="PANTHER" id="PTHR48042">
    <property type="entry name" value="ABC TRANSPORTER G FAMILY MEMBER 11"/>
    <property type="match status" value="1"/>
</dbReference>
<comment type="caution">
    <text evidence="11">The sequence shown here is derived from an EMBL/GenBank/DDBJ whole genome shotgun (WGS) entry which is preliminary data.</text>
</comment>
<dbReference type="Pfam" id="PF00005">
    <property type="entry name" value="ABC_tran"/>
    <property type="match status" value="1"/>
</dbReference>
<keyword evidence="6" id="KW-0067">ATP-binding</keyword>
<protein>
    <recommendedName>
        <fullName evidence="10">ABC transporter domain-containing protein</fullName>
    </recommendedName>
</protein>
<dbReference type="GO" id="GO:0005524">
    <property type="term" value="F:ATP binding"/>
    <property type="evidence" value="ECO:0007669"/>
    <property type="project" value="UniProtKB-KW"/>
</dbReference>
<dbReference type="InterPro" id="IPR027417">
    <property type="entry name" value="P-loop_NTPase"/>
</dbReference>
<keyword evidence="5" id="KW-0547">Nucleotide-binding</keyword>
<dbReference type="InterPro" id="IPR003439">
    <property type="entry name" value="ABC_transporter-like_ATP-bd"/>
</dbReference>
<proteinExistence type="inferred from homology"/>
<evidence type="ECO:0000256" key="2">
    <source>
        <dbReference type="ARBA" id="ARBA00005814"/>
    </source>
</evidence>
<accession>A0ABD3I2R8</accession>
<comment type="similarity">
    <text evidence="2">Belongs to the ABC transporter superfamily. ABCG family. Eye pigment precursor importer (TC 3.A.1.204) subfamily.</text>
</comment>
<dbReference type="GO" id="GO:0016020">
    <property type="term" value="C:membrane"/>
    <property type="evidence" value="ECO:0007669"/>
    <property type="project" value="UniProtKB-SubCell"/>
</dbReference>
<dbReference type="Proteomes" id="UP001633002">
    <property type="component" value="Unassembled WGS sequence"/>
</dbReference>
<evidence type="ECO:0000256" key="8">
    <source>
        <dbReference type="ARBA" id="ARBA00023136"/>
    </source>
</evidence>
<keyword evidence="12" id="KW-1185">Reference proteome</keyword>
<dbReference type="InterPro" id="IPR013525">
    <property type="entry name" value="ABC2_TM"/>
</dbReference>
<keyword evidence="7 9" id="KW-1133">Transmembrane helix</keyword>
<evidence type="ECO:0000256" key="3">
    <source>
        <dbReference type="ARBA" id="ARBA00022448"/>
    </source>
</evidence>
<keyword evidence="3" id="KW-0813">Transport</keyword>
<name>A0ABD3I2R8_9MARC</name>
<organism evidence="11 12">
    <name type="scientific">Riccia sorocarpa</name>
    <dbReference type="NCBI Taxonomy" id="122646"/>
    <lineage>
        <taxon>Eukaryota</taxon>
        <taxon>Viridiplantae</taxon>
        <taxon>Streptophyta</taxon>
        <taxon>Embryophyta</taxon>
        <taxon>Marchantiophyta</taxon>
        <taxon>Marchantiopsida</taxon>
        <taxon>Marchantiidae</taxon>
        <taxon>Marchantiales</taxon>
        <taxon>Ricciaceae</taxon>
        <taxon>Riccia</taxon>
    </lineage>
</organism>
<dbReference type="EMBL" id="JBJQOH010000002">
    <property type="protein sequence ID" value="KAL3696596.1"/>
    <property type="molecule type" value="Genomic_DNA"/>
</dbReference>
<dbReference type="InterPro" id="IPR017871">
    <property type="entry name" value="ABC_transporter-like_CS"/>
</dbReference>
<gene>
    <name evidence="11" type="ORF">R1sor_010672</name>
</gene>
<evidence type="ECO:0000256" key="4">
    <source>
        <dbReference type="ARBA" id="ARBA00022692"/>
    </source>
</evidence>
<feature type="transmembrane region" description="Helical" evidence="9">
    <location>
        <begin position="440"/>
        <end position="461"/>
    </location>
</feature>
<feature type="domain" description="ABC transporter" evidence="10">
    <location>
        <begin position="37"/>
        <end position="276"/>
    </location>
</feature>
<feature type="transmembrane region" description="Helical" evidence="9">
    <location>
        <begin position="412"/>
        <end position="434"/>
    </location>
</feature>
<evidence type="ECO:0000313" key="12">
    <source>
        <dbReference type="Proteomes" id="UP001633002"/>
    </source>
</evidence>
<dbReference type="Pfam" id="PF01061">
    <property type="entry name" value="ABC2_membrane"/>
    <property type="match status" value="1"/>
</dbReference>
<dbReference type="PROSITE" id="PS00211">
    <property type="entry name" value="ABC_TRANSPORTER_1"/>
    <property type="match status" value="1"/>
</dbReference>
<dbReference type="InterPro" id="IPR003593">
    <property type="entry name" value="AAA+_ATPase"/>
</dbReference>
<dbReference type="AlphaFoldDB" id="A0ABD3I2R8"/>
<dbReference type="Gene3D" id="3.40.50.300">
    <property type="entry name" value="P-loop containing nucleotide triphosphate hydrolases"/>
    <property type="match status" value="1"/>
</dbReference>
<evidence type="ECO:0000256" key="7">
    <source>
        <dbReference type="ARBA" id="ARBA00022989"/>
    </source>
</evidence>
<evidence type="ECO:0000259" key="10">
    <source>
        <dbReference type="PROSITE" id="PS50893"/>
    </source>
</evidence>
<evidence type="ECO:0000256" key="6">
    <source>
        <dbReference type="ARBA" id="ARBA00022840"/>
    </source>
</evidence>
<keyword evidence="8 9" id="KW-0472">Membrane</keyword>
<dbReference type="PANTHER" id="PTHR48042:SF11">
    <property type="entry name" value="ABC TRANSPORTER G FAMILY MEMBER 11"/>
    <property type="match status" value="1"/>
</dbReference>
<reference evidence="11 12" key="1">
    <citation type="submission" date="2024-09" db="EMBL/GenBank/DDBJ databases">
        <title>Chromosome-scale assembly of Riccia sorocarpa.</title>
        <authorList>
            <person name="Paukszto L."/>
        </authorList>
    </citation>
    <scope>NUCLEOTIDE SEQUENCE [LARGE SCALE GENOMIC DNA]</scope>
    <source>
        <strain evidence="11">LP-2024</strain>
        <tissue evidence="11">Aerial parts of the thallus</tissue>
    </source>
</reference>
<dbReference type="SUPFAM" id="SSF52540">
    <property type="entry name" value="P-loop containing nucleoside triphosphate hydrolases"/>
    <property type="match status" value="1"/>
</dbReference>
<dbReference type="CDD" id="cd03213">
    <property type="entry name" value="ABCG_EPDR"/>
    <property type="match status" value="1"/>
</dbReference>
<comment type="subcellular location">
    <subcellularLocation>
        <location evidence="1">Membrane</location>
        <topology evidence="1">Multi-pass membrane protein</topology>
    </subcellularLocation>
</comment>
<evidence type="ECO:0000256" key="9">
    <source>
        <dbReference type="SAM" id="Phobius"/>
    </source>
</evidence>
<evidence type="ECO:0000256" key="1">
    <source>
        <dbReference type="ARBA" id="ARBA00004141"/>
    </source>
</evidence>
<feature type="transmembrane region" description="Helical" evidence="9">
    <location>
        <begin position="385"/>
        <end position="403"/>
    </location>
</feature>
<evidence type="ECO:0000313" key="11">
    <source>
        <dbReference type="EMBL" id="KAL3696596.1"/>
    </source>
</evidence>
<dbReference type="SMART" id="SM00382">
    <property type="entry name" value="AAA"/>
    <property type="match status" value="1"/>
</dbReference>
<dbReference type="InterPro" id="IPR052215">
    <property type="entry name" value="Plant_ABCG"/>
</dbReference>
<dbReference type="InterPro" id="IPR043926">
    <property type="entry name" value="ABCG_dom"/>
</dbReference>
<sequence>MTMEVRATMHALSPISTNLHERIKNDVKVEDEIYARLSWRNLTVVVNGNQSVLHDISGFAEPGRLLAIMGPSGSGKSTLLEGLAGRLSNQAQCHGEILLNGRKEQLSYGTAAYVSQDDVLLGTLTVYETLYYSAKLRLPDNMTRSETELIVKKTIEDVGLQDSMSTPIGNWHQRGLSGGEKRRVSIAIELLTRPRLLFLDEPTSGLDSASAYHVVQALQNLARDGRTVICSIHQPSSEVFELFDDLCLLSGGKQVFYGPIFGAQEFFASAGVPCPALRNPSDHYLRTINSDFDRVTENLKSWSKRFDVEDGCLHNPMARKSTAEQVRILVHLFATSEEKRVIDNTILSMSKMEGKVLPTRGSQASFISGHYGVAAFSIGNTLSSLPFLLLISLASTTIVYLMVDLHSGMERFAYFVLALFASLMVVESLMMAVASLVPNFLLGIVTGASIQVLLSFLTPFLSYT</sequence>